<dbReference type="InterPro" id="IPR047054">
    <property type="entry name" value="Kalirin_TRIO_PH_1"/>
</dbReference>
<dbReference type="Gene3D" id="3.40.525.10">
    <property type="entry name" value="CRAL-TRIO lipid binding domain"/>
    <property type="match status" value="1"/>
</dbReference>
<dbReference type="Pfam" id="PF13716">
    <property type="entry name" value="CRAL_TRIO_2"/>
    <property type="match status" value="1"/>
</dbReference>
<dbReference type="InterPro" id="IPR035899">
    <property type="entry name" value="DBL_dom_sf"/>
</dbReference>
<evidence type="ECO:0000256" key="7">
    <source>
        <dbReference type="SAM" id="Coils"/>
    </source>
</evidence>
<proteinExistence type="predicted"/>
<dbReference type="SMART" id="SM00516">
    <property type="entry name" value="SEC14"/>
    <property type="match status" value="1"/>
</dbReference>
<feature type="compositionally biased region" description="Polar residues" evidence="8">
    <location>
        <begin position="1734"/>
        <end position="1753"/>
    </location>
</feature>
<feature type="region of interest" description="Disordered" evidence="8">
    <location>
        <begin position="1611"/>
        <end position="1653"/>
    </location>
</feature>
<dbReference type="InterPro" id="IPR036028">
    <property type="entry name" value="SH3-like_dom_sf"/>
</dbReference>
<dbReference type="CDD" id="cd00176">
    <property type="entry name" value="SPEC"/>
    <property type="match status" value="5"/>
</dbReference>
<evidence type="ECO:0000313" key="13">
    <source>
        <dbReference type="EMBL" id="GBM26025.1"/>
    </source>
</evidence>
<dbReference type="Proteomes" id="UP000499080">
    <property type="component" value="Unassembled WGS sequence"/>
</dbReference>
<dbReference type="CDD" id="cd00160">
    <property type="entry name" value="RhoGEF"/>
    <property type="match status" value="2"/>
</dbReference>
<dbReference type="SUPFAM" id="SSF50729">
    <property type="entry name" value="PH domain-like"/>
    <property type="match status" value="2"/>
</dbReference>
<dbReference type="GO" id="GO:0019898">
    <property type="term" value="C:extrinsic component of membrane"/>
    <property type="evidence" value="ECO:0007669"/>
    <property type="project" value="TreeGrafter"/>
</dbReference>
<keyword evidence="2 6" id="KW-0728">SH3 domain</keyword>
<feature type="region of interest" description="Disordered" evidence="8">
    <location>
        <begin position="2211"/>
        <end position="2237"/>
    </location>
</feature>
<dbReference type="Gene3D" id="2.30.29.30">
    <property type="entry name" value="Pleckstrin-homology domain (PH domain)/Phosphotyrosine-binding domain (PTB)"/>
    <property type="match status" value="2"/>
</dbReference>
<feature type="domain" description="PH" evidence="10">
    <location>
        <begin position="1477"/>
        <end position="1589"/>
    </location>
</feature>
<dbReference type="GO" id="GO:0005085">
    <property type="term" value="F:guanyl-nucleotide exchange factor activity"/>
    <property type="evidence" value="ECO:0007669"/>
    <property type="project" value="UniProtKB-KW"/>
</dbReference>
<dbReference type="FunFam" id="1.20.900.10:FF:000001">
    <property type="entry name" value="Guanine nucleotide exchange factor DBS"/>
    <property type="match status" value="1"/>
</dbReference>
<dbReference type="PROSITE" id="PS50191">
    <property type="entry name" value="CRAL_TRIO"/>
    <property type="match status" value="1"/>
</dbReference>
<feature type="compositionally biased region" description="Polar residues" evidence="8">
    <location>
        <begin position="1816"/>
        <end position="1827"/>
    </location>
</feature>
<name>A0A4Y2EDU5_ARAVE</name>
<dbReference type="Pfam" id="PF22697">
    <property type="entry name" value="SOS1_NGEF_PH"/>
    <property type="match status" value="2"/>
</dbReference>
<keyword evidence="14" id="KW-1185">Reference proteome</keyword>
<dbReference type="InterPro" id="IPR001849">
    <property type="entry name" value="PH_domain"/>
</dbReference>
<evidence type="ECO:0000313" key="14">
    <source>
        <dbReference type="Proteomes" id="UP000499080"/>
    </source>
</evidence>
<dbReference type="Gene3D" id="2.30.30.40">
    <property type="entry name" value="SH3 Domains"/>
    <property type="match status" value="1"/>
</dbReference>
<comment type="subcellular location">
    <subcellularLocation>
        <location evidence="1">Cytoplasm</location>
    </subcellularLocation>
</comment>
<dbReference type="InterPro" id="IPR058918">
    <property type="entry name" value="KALRN/TRIO-like_spectrin"/>
</dbReference>
<dbReference type="InterPro" id="IPR002017">
    <property type="entry name" value="Spectrin_repeat"/>
</dbReference>
<feature type="domain" description="DH" evidence="11">
    <location>
        <begin position="1898"/>
        <end position="2078"/>
    </location>
</feature>
<dbReference type="SMART" id="SM00233">
    <property type="entry name" value="PH"/>
    <property type="match status" value="2"/>
</dbReference>
<evidence type="ECO:0000256" key="5">
    <source>
        <dbReference type="ARBA" id="ARBA00022658"/>
    </source>
</evidence>
<keyword evidence="4" id="KW-0597">Phosphoprotein</keyword>
<dbReference type="PROSITE" id="PS50002">
    <property type="entry name" value="SH3"/>
    <property type="match status" value="1"/>
</dbReference>
<dbReference type="SUPFAM" id="SSF46966">
    <property type="entry name" value="Spectrin repeat"/>
    <property type="match status" value="5"/>
</dbReference>
<dbReference type="SUPFAM" id="SSF48065">
    <property type="entry name" value="DBL homology domain (DH-domain)"/>
    <property type="match status" value="2"/>
</dbReference>
<dbReference type="Gene3D" id="1.20.58.60">
    <property type="match status" value="5"/>
</dbReference>
<dbReference type="Pfam" id="PF00621">
    <property type="entry name" value="RhoGEF"/>
    <property type="match status" value="2"/>
</dbReference>
<dbReference type="PANTHER" id="PTHR22826:SF106">
    <property type="entry name" value="TRIO, ISOFORM A"/>
    <property type="match status" value="1"/>
</dbReference>
<evidence type="ECO:0000256" key="3">
    <source>
        <dbReference type="ARBA" id="ARBA00022490"/>
    </source>
</evidence>
<feature type="compositionally biased region" description="Basic and acidic residues" evidence="8">
    <location>
        <begin position="2228"/>
        <end position="2237"/>
    </location>
</feature>
<dbReference type="CDD" id="cd00170">
    <property type="entry name" value="SEC14"/>
    <property type="match status" value="1"/>
</dbReference>
<keyword evidence="5" id="KW-0344">Guanine-nucleotide releasing factor</keyword>
<feature type="region of interest" description="Disordered" evidence="8">
    <location>
        <begin position="1774"/>
        <end position="1833"/>
    </location>
</feature>
<evidence type="ECO:0000256" key="4">
    <source>
        <dbReference type="ARBA" id="ARBA00022553"/>
    </source>
</evidence>
<dbReference type="FunFam" id="1.20.58.60:FF:000034">
    <property type="entry name" value="kalirin isoform X2"/>
    <property type="match status" value="1"/>
</dbReference>
<dbReference type="InterPro" id="IPR036865">
    <property type="entry name" value="CRAL-TRIO_dom_sf"/>
</dbReference>
<feature type="domain" description="CRAL-TRIO" evidence="12">
    <location>
        <begin position="26"/>
        <end position="171"/>
    </location>
</feature>
<protein>
    <submittedName>
        <fullName evidence="13">Triple functional domain protein</fullName>
    </submittedName>
</protein>
<dbReference type="InterPro" id="IPR051336">
    <property type="entry name" value="RhoGEF_Guanine_NuclExch_SF"/>
</dbReference>
<dbReference type="Pfam" id="PF00435">
    <property type="entry name" value="Spectrin"/>
    <property type="match status" value="4"/>
</dbReference>
<gene>
    <name evidence="13" type="primary">TRIO</name>
    <name evidence="13" type="ORF">AVEN_61997_1</name>
</gene>
<dbReference type="Pfam" id="PF23323">
    <property type="entry name" value="Spectrin_6"/>
    <property type="match status" value="2"/>
</dbReference>
<feature type="compositionally biased region" description="Low complexity" evidence="8">
    <location>
        <begin position="1788"/>
        <end position="1801"/>
    </location>
</feature>
<dbReference type="SMART" id="SM00150">
    <property type="entry name" value="SPEC"/>
    <property type="match status" value="6"/>
</dbReference>
<dbReference type="CDD" id="cd13240">
    <property type="entry name" value="PH1_Kalirin_Trio_like"/>
    <property type="match status" value="1"/>
</dbReference>
<dbReference type="InterPro" id="IPR055251">
    <property type="entry name" value="SOS1_NGEF_PH"/>
</dbReference>
<dbReference type="OrthoDB" id="10256089at2759"/>
<feature type="region of interest" description="Disordered" evidence="8">
    <location>
        <begin position="1706"/>
        <end position="1753"/>
    </location>
</feature>
<dbReference type="SUPFAM" id="SSF50044">
    <property type="entry name" value="SH3-domain"/>
    <property type="match status" value="1"/>
</dbReference>
<evidence type="ECO:0000256" key="2">
    <source>
        <dbReference type="ARBA" id="ARBA00022443"/>
    </source>
</evidence>
<dbReference type="InterPro" id="IPR011993">
    <property type="entry name" value="PH-like_dom_sf"/>
</dbReference>
<dbReference type="PROSITE" id="PS50010">
    <property type="entry name" value="DH_2"/>
    <property type="match status" value="2"/>
</dbReference>
<keyword evidence="7" id="KW-0175">Coiled coil</keyword>
<evidence type="ECO:0000256" key="6">
    <source>
        <dbReference type="PROSITE-ProRule" id="PRU00192"/>
    </source>
</evidence>
<comment type="caution">
    <text evidence="13">The sequence shown here is derived from an EMBL/GenBank/DDBJ whole genome shotgun (WGS) entry which is preliminary data.</text>
</comment>
<evidence type="ECO:0000259" key="10">
    <source>
        <dbReference type="PROSITE" id="PS50003"/>
    </source>
</evidence>
<dbReference type="Gene3D" id="1.20.900.10">
    <property type="entry name" value="Dbl homology (DH) domain"/>
    <property type="match status" value="2"/>
</dbReference>
<dbReference type="GO" id="GO:0005737">
    <property type="term" value="C:cytoplasm"/>
    <property type="evidence" value="ECO:0007669"/>
    <property type="project" value="UniProtKB-SubCell"/>
</dbReference>
<evidence type="ECO:0000259" key="12">
    <source>
        <dbReference type="PROSITE" id="PS50191"/>
    </source>
</evidence>
<keyword evidence="3" id="KW-0963">Cytoplasm</keyword>
<feature type="compositionally biased region" description="Low complexity" evidence="8">
    <location>
        <begin position="2211"/>
        <end position="2221"/>
    </location>
</feature>
<evidence type="ECO:0000259" key="9">
    <source>
        <dbReference type="PROSITE" id="PS50002"/>
    </source>
</evidence>
<dbReference type="PROSITE" id="PS50003">
    <property type="entry name" value="PH_DOMAIN"/>
    <property type="match status" value="2"/>
</dbReference>
<dbReference type="EMBL" id="BGPR01000552">
    <property type="protein sequence ID" value="GBM26025.1"/>
    <property type="molecule type" value="Genomic_DNA"/>
</dbReference>
<dbReference type="SMART" id="SM00325">
    <property type="entry name" value="RhoGEF"/>
    <property type="match status" value="2"/>
</dbReference>
<accession>A0A4Y2EDU5</accession>
<sequence length="2324" mass="266205">MMSSENECAYYKSGVHQPQDIRAVDILPLLQEKIAIVSGGRDRRGCPILTFPARTRPERLRSEDLKKLLLYLSTTPCEEAAEMGFSVVIDMRGTTWNTVKPILKVLQEAFPIKIHTAYIIKPENFWQKQRTSLGSAKYKFETSMISVETLSKYIDPSQLTSDLDGTLPFDHNLWIELRMSLESFTWKATDLLNRMEAVKDDLTRNDFADDVSTSKSMIDAHSSLKKRIIQVPVEDIDLEGQQVLHKLSFATGGSSGGSCDSGYSSRDSGPAGMAGNVDFQNAVPQVVQLLENIHVTRQHLLQLWHIRKVKLDQCLQLRLYEQDAQKMFDWIYHNRDLFLVSYVDIGLTYQEAKDLQEEHTHFTRSSMNVYVNINRILSVASRLIEGGHYSAATIQQIAARLDRAWKEFAAGLDERTTVLTLSVLFHQKAEQYMNSVSLWSKACEQTIVPREVTHLEDVIHQHQTLYENMCQAYTEVHSTSKKLLYQLDHLVQVCHQPRVDMSSRKHSHGESKNLSEMLNHIGNNHHCNPAADYSEGAKHVLSVIHDILNHHRALETQWHTKKVKLHQRLALGLFQEDVRQVLDWLENHGEVFLRKNTGVGRNLQRAKVLQKSHEHFETVAQNTYTNAEKLLAAAEELAQTGECNAEEIYGVAQELEGHITSFAARVDQRRNLLDLAVMFFTHENELTSWFEELRQELQSDEVAENVEGAEQLLEQFNQQRDSTIDAAMNTVSEGEALLEELQNSGLEPDSDSSTSYAAIEGLLESLSRSREDLEELWANRKLKLDLCLQLRLFERDALEISSQLELWSEELQNAEIARDMSEAEHSLHIHNENVSNMQQTALDVIQRGQELYQLFETSGIQLMADDQYDGQARVQVLLDFLQERHLDLEDVAEMKRVKLEQSIQLCQLENDASQVMSWIGNGEAMLVASFMIPTSLQDAEQLKTEHQQFQIAIEKTHSSAVMVQQRAEALIQANHFDPASVRAICDEVNTSWHQLMTHAEDRHKLCTASLNFYKTATQVCSVLDSLEREYRRDEDWCGSNNETNDKKDNQDKVALVSQLLTKHQEQKEAFLKACTLARRTAETFLKYSSRCSQYYSSQVEINSKTSETKVKSILEQLLNQENKVLEFWTARKKRLDQCQQFVLFENSAKQALEWIRETGEDYLDNRRTLGDNVEETKALLKEYNEFKGNAKETREKVRLLLQLADSLVERGHAHASAIKQWVASVDQSYKDFSERMDHYRQKLEEKLGLQSDRDTKDLSLDRHSDPSLEDKVKEAAAKELNEEKRKSARRKEFIMAELLQTERTYVKDLETCIKTYMTEMEKSDDTIPPGLQKKSSTLFGNMVEIFQFHDKIFLKELEKYETMPEDVGHCFVTWAQKFEVYVKYCKNKPESNLLLVHHAGNYFEDVQRKHNIPHPIAAYLIKPVQRITKYQLLLKDLLSCCEEDQGEIKDGLDVMLNVPKKANDAMHLSMLEGCDVSLDQLGEVILQDSFHVFEPKSLIRKGRERHIFLFELYLLFSKEVKDSNGKAKYIYKTKLLTSEIGITEHVEGDECKFAVWTGRAPLAENKIILKATSLENKQSWVKKLREVIQETYFSSALSTLNLSKCHTKISKSVSNRSSRDMEDSSMDEGSIENQERGSLASFGSGNTTDSEKGGEIMNVIEDHRALPGSLELTVHAGQQVEVLESSNDWYLVRHVQKDESNIANQEGLIPSSCTKPPLKQSLPKTNTENEESHVNTTDISPSGSNAFPLTNISTLPASKRRGAFRKWLSNPVRKLSHSRVERSGNETSKSVSSKKSSQQSQPKTVLKSEGPKKVLLNSTRNGILQNESNKKSISVEEDEVLDVELPPPMKIQEHSFTPVHQNLASGNSEKEHHTELVADELNKKHAVSAKEKEKVLQNRKCVIQEFIETEKNYVNDLESIVEGYIKNMKGEVPVPQELAGDKGKVVFGNIESIFEWHRDTFFPELQNTLENPRSIGLLFRRSERKLHMYIVYCQNKPKSEELVAQFFNSYFEEVRRKYNLERQLHELLTRPVQRILEYKLLLKDILKYTQQADIEEEVQQLEKAVHIMHLIYKTSNDILNLNRMQGFQVNLANHGQILLQGQLKVGEHANKLKDQQVFLFEQIIVFSDIIAPKSQHSSPVYMFKNSLPVDKLELDDAKNSNKFTLKSKDSTKEILILQGHSIEIAQEWRDRINYAINSQIEYLKGVQSPSPYSSEGNSGSSQGKVFKKGVEDPQSELRRNGRFDPVLAEHLGWKESLWWTVAFDRAFIQPRCLIPTLGISPTHLEYLLAKALARRVPVVDRCILSSVLQPRYFTSTLGVFHNSP</sequence>
<evidence type="ECO:0000256" key="1">
    <source>
        <dbReference type="ARBA" id="ARBA00004496"/>
    </source>
</evidence>
<dbReference type="PANTHER" id="PTHR22826">
    <property type="entry name" value="RHO GUANINE EXCHANGE FACTOR-RELATED"/>
    <property type="match status" value="1"/>
</dbReference>
<dbReference type="InterPro" id="IPR001251">
    <property type="entry name" value="CRAL-TRIO_dom"/>
</dbReference>
<evidence type="ECO:0000259" key="11">
    <source>
        <dbReference type="PROSITE" id="PS50010"/>
    </source>
</evidence>
<feature type="domain" description="PH" evidence="10">
    <location>
        <begin position="2096"/>
        <end position="2197"/>
    </location>
</feature>
<dbReference type="InterPro" id="IPR018159">
    <property type="entry name" value="Spectrin/alpha-actinin"/>
</dbReference>
<organism evidence="13 14">
    <name type="scientific">Araneus ventricosus</name>
    <name type="common">Orbweaver spider</name>
    <name type="synonym">Epeira ventricosa</name>
    <dbReference type="NCBI Taxonomy" id="182803"/>
    <lineage>
        <taxon>Eukaryota</taxon>
        <taxon>Metazoa</taxon>
        <taxon>Ecdysozoa</taxon>
        <taxon>Arthropoda</taxon>
        <taxon>Chelicerata</taxon>
        <taxon>Arachnida</taxon>
        <taxon>Araneae</taxon>
        <taxon>Araneomorphae</taxon>
        <taxon>Entelegynae</taxon>
        <taxon>Araneoidea</taxon>
        <taxon>Araneidae</taxon>
        <taxon>Araneus</taxon>
    </lineage>
</organism>
<dbReference type="SMART" id="SM00326">
    <property type="entry name" value="SH3"/>
    <property type="match status" value="1"/>
</dbReference>
<feature type="domain" description="DH" evidence="11">
    <location>
        <begin position="1290"/>
        <end position="1465"/>
    </location>
</feature>
<evidence type="ECO:0000256" key="8">
    <source>
        <dbReference type="SAM" id="MobiDB-lite"/>
    </source>
</evidence>
<dbReference type="InterPro" id="IPR000219">
    <property type="entry name" value="DH_dom"/>
</dbReference>
<feature type="coiled-coil region" evidence="7">
    <location>
        <begin position="699"/>
        <end position="776"/>
    </location>
</feature>
<dbReference type="SUPFAM" id="SSF52087">
    <property type="entry name" value="CRAL/TRIO domain"/>
    <property type="match status" value="1"/>
</dbReference>
<feature type="domain" description="SH3" evidence="9">
    <location>
        <begin position="1652"/>
        <end position="1719"/>
    </location>
</feature>
<reference evidence="13 14" key="1">
    <citation type="journal article" date="2019" name="Sci. Rep.">
        <title>Orb-weaving spider Araneus ventricosus genome elucidates the spidroin gene catalogue.</title>
        <authorList>
            <person name="Kono N."/>
            <person name="Nakamura H."/>
            <person name="Ohtoshi R."/>
            <person name="Moran D.A.P."/>
            <person name="Shinohara A."/>
            <person name="Yoshida Y."/>
            <person name="Fujiwara M."/>
            <person name="Mori M."/>
            <person name="Tomita M."/>
            <person name="Arakawa K."/>
        </authorList>
    </citation>
    <scope>NUCLEOTIDE SEQUENCE [LARGE SCALE GENOMIC DNA]</scope>
</reference>
<dbReference type="FunFam" id="1.20.58.60:FF:000023">
    <property type="entry name" value="Kalirin RhoGEF kinase b"/>
    <property type="match status" value="1"/>
</dbReference>
<dbReference type="InterPro" id="IPR001452">
    <property type="entry name" value="SH3_domain"/>
</dbReference>